<dbReference type="Gene3D" id="3.30.420.240">
    <property type="match status" value="1"/>
</dbReference>
<evidence type="ECO:0000313" key="4">
    <source>
        <dbReference type="EMBL" id="ENV91169.1"/>
    </source>
</evidence>
<proteinExistence type="predicted"/>
<accession>N9E8B2</accession>
<feature type="domain" description="Terminase ATPase subunit N-terminal" evidence="2">
    <location>
        <begin position="30"/>
        <end position="85"/>
    </location>
</feature>
<dbReference type="Gene3D" id="3.40.50.300">
    <property type="entry name" value="P-loop containing nucleotide triphosphate hydrolases"/>
    <property type="match status" value="1"/>
</dbReference>
<evidence type="ECO:0000259" key="2">
    <source>
        <dbReference type="Pfam" id="PF06056"/>
    </source>
</evidence>
<name>N9E8B2_ACIBZ</name>
<dbReference type="InterPro" id="IPR010332">
    <property type="entry name" value="ATPase_terminase-su_N"/>
</dbReference>
<gene>
    <name evidence="4" type="ORF">F938_03668</name>
</gene>
<dbReference type="HOGENOM" id="CLU_020362_2_1_6"/>
<protein>
    <recommendedName>
        <fullName evidence="6">Terminase, ATPase subunit</fullName>
    </recommendedName>
</protein>
<dbReference type="PATRIC" id="fig|1217650.3.peg.3610"/>
<evidence type="ECO:0000259" key="3">
    <source>
        <dbReference type="Pfam" id="PF17289"/>
    </source>
</evidence>
<dbReference type="Pfam" id="PF06056">
    <property type="entry name" value="Terminase_5"/>
    <property type="match status" value="1"/>
</dbReference>
<comment type="caution">
    <text evidence="4">The sequence shown here is derived from an EMBL/GenBank/DDBJ whole genome shotgun (WGS) entry which is preliminary data.</text>
</comment>
<reference evidence="4 5" key="1">
    <citation type="submission" date="2013-02" db="EMBL/GenBank/DDBJ databases">
        <title>The Genome Sequence of Acinetobacter bereziniae CIP 70.12.</title>
        <authorList>
            <consortium name="The Broad Institute Genome Sequencing Platform"/>
            <consortium name="The Broad Institute Genome Sequencing Center for Infectious Disease"/>
            <person name="Cerqueira G."/>
            <person name="Feldgarden M."/>
            <person name="Courvalin P."/>
            <person name="Perichon B."/>
            <person name="Grillot-Courvalin C."/>
            <person name="Clermont D."/>
            <person name="Rocha E."/>
            <person name="Yoon E.-J."/>
            <person name="Nemec A."/>
            <person name="Walker B."/>
            <person name="Young S.K."/>
            <person name="Zeng Q."/>
            <person name="Gargeya S."/>
            <person name="Fitzgerald M."/>
            <person name="Haas B."/>
            <person name="Abouelleil A."/>
            <person name="Alvarado L."/>
            <person name="Arachchi H.M."/>
            <person name="Berlin A.M."/>
            <person name="Chapman S.B."/>
            <person name="Dewar J."/>
            <person name="Goldberg J."/>
            <person name="Griggs A."/>
            <person name="Gujja S."/>
            <person name="Hansen M."/>
            <person name="Howarth C."/>
            <person name="Imamovic A."/>
            <person name="Larimer J."/>
            <person name="McCowan C."/>
            <person name="Murphy C."/>
            <person name="Neiman D."/>
            <person name="Pearson M."/>
            <person name="Priest M."/>
            <person name="Roberts A."/>
            <person name="Saif S."/>
            <person name="Shea T."/>
            <person name="Sisk P."/>
            <person name="Sykes S."/>
            <person name="Wortman J."/>
            <person name="Nusbaum C."/>
            <person name="Birren B."/>
        </authorList>
    </citation>
    <scope>NUCLEOTIDE SEQUENCE [LARGE SCALE GENOMIC DNA]</scope>
    <source>
        <strain evidence="4 5">CIP 70.12</strain>
    </source>
</reference>
<feature type="domain" description="Terminase large subunit gp17-like C-terminal" evidence="3">
    <location>
        <begin position="426"/>
        <end position="584"/>
    </location>
</feature>
<dbReference type="InterPro" id="IPR027417">
    <property type="entry name" value="P-loop_NTPase"/>
</dbReference>
<organism evidence="4 5">
    <name type="scientific">Acinetobacter bereziniae LMG 1003 = CIP 70.12</name>
    <dbReference type="NCBI Taxonomy" id="981324"/>
    <lineage>
        <taxon>Bacteria</taxon>
        <taxon>Pseudomonadati</taxon>
        <taxon>Pseudomonadota</taxon>
        <taxon>Gammaproteobacteria</taxon>
        <taxon>Moraxellales</taxon>
        <taxon>Moraxellaceae</taxon>
        <taxon>Acinetobacter</taxon>
    </lineage>
</organism>
<evidence type="ECO:0000256" key="1">
    <source>
        <dbReference type="ARBA" id="ARBA00022612"/>
    </source>
</evidence>
<keyword evidence="1" id="KW-1188">Viral release from host cell</keyword>
<dbReference type="InterPro" id="IPR035421">
    <property type="entry name" value="Terminase_6C"/>
</dbReference>
<dbReference type="Proteomes" id="UP000013251">
    <property type="component" value="Unassembled WGS sequence"/>
</dbReference>
<dbReference type="EMBL" id="APQG01000047">
    <property type="protein sequence ID" value="ENV91169.1"/>
    <property type="molecule type" value="Genomic_DNA"/>
</dbReference>
<dbReference type="Pfam" id="PF03237">
    <property type="entry name" value="Terminase_6N"/>
    <property type="match status" value="1"/>
</dbReference>
<dbReference type="Pfam" id="PF17289">
    <property type="entry name" value="Terminase_6C"/>
    <property type="match status" value="1"/>
</dbReference>
<evidence type="ECO:0008006" key="6">
    <source>
        <dbReference type="Google" id="ProtNLM"/>
    </source>
</evidence>
<keyword evidence="5" id="KW-1185">Reference proteome</keyword>
<sequence>MTANVCEKANVIGMNDLSPIANLHLIMDNKLKGKFLYWLGWKIVDIAEVLEEKERTVQAWKTRDEWEKEKPENRVECALTVRLMQLILKNKKTSGDLKEIDFLMRQYKEFARIEKYRLDGSEADLNPNIQRRNTASRKKVPNHFDEEQIEQMVLAFEERLFEYQWTWYRAMDQRSRMILKSRQIGATYYFAFEALIDALKTGRNQIFLSASKAQAHIFKHYIRTYAEEICGVELTGDPIVLSNGAELRFLGTNYRTAQGHHGNLYFDEIFWTHGFAELEKVASAMATHETWRKTYFSTPSTITHEAYEFWTGTRFNKGRTKDQQLKIDVSHDALKDGRVCEDLMWRQIVTVEDAKAGGCDLFNIERLKFEYAPDDFQNLFMCKFVDDGQSMFPLSMLQCCMVDTFEVWNDFKPHHARAFANRPVWVGYDPARTGDNAGLVVVAPPLVPGGKFRVLECHQFKGDDFAQQAEHIKNITLRYNVVYIGIDTTGMGYGVAELVRQFFPALTTFNYSPEVKSNLVYKTLDVVRNGRLEYDSGNKDLTQSLMSIKKTLTASQKQITFTAGRSDDVGHADLAWALMHAIYNEPLAGITETNSSMIEIYS</sequence>
<dbReference type="AlphaFoldDB" id="N9E8B2"/>
<evidence type="ECO:0000313" key="5">
    <source>
        <dbReference type="Proteomes" id="UP000013251"/>
    </source>
</evidence>